<reference evidence="2" key="1">
    <citation type="journal article" date="2022" name="Int. J. Mol. Sci.">
        <title>Draft Genome of Tanacetum Coccineum: Genomic Comparison of Closely Related Tanacetum-Family Plants.</title>
        <authorList>
            <person name="Yamashiro T."/>
            <person name="Shiraishi A."/>
            <person name="Nakayama K."/>
            <person name="Satake H."/>
        </authorList>
    </citation>
    <scope>NUCLEOTIDE SEQUENCE</scope>
</reference>
<proteinExistence type="predicted"/>
<dbReference type="EMBL" id="BQNB010009068">
    <property type="protein sequence ID" value="GJS58284.1"/>
    <property type="molecule type" value="Genomic_DNA"/>
</dbReference>
<evidence type="ECO:0000313" key="2">
    <source>
        <dbReference type="EMBL" id="GJS58284.1"/>
    </source>
</evidence>
<comment type="caution">
    <text evidence="2">The sequence shown here is derived from an EMBL/GenBank/DDBJ whole genome shotgun (WGS) entry which is preliminary data.</text>
</comment>
<keyword evidence="3" id="KW-1185">Reference proteome</keyword>
<feature type="compositionally biased region" description="Low complexity" evidence="1">
    <location>
        <begin position="106"/>
        <end position="120"/>
    </location>
</feature>
<sequence length="120" mass="13187">MSKAVDEIITDAVDWALQAPLRARFRDLLEADMKEILLQQMWETGSYKTHKDHKHLYEALKKSMDHAHSDQLQADLVEARKKRQKGTDSPRTPSGCHLPPPPPPTGAFGAPGTSGASGSS</sequence>
<organism evidence="2 3">
    <name type="scientific">Tanacetum coccineum</name>
    <dbReference type="NCBI Taxonomy" id="301880"/>
    <lineage>
        <taxon>Eukaryota</taxon>
        <taxon>Viridiplantae</taxon>
        <taxon>Streptophyta</taxon>
        <taxon>Embryophyta</taxon>
        <taxon>Tracheophyta</taxon>
        <taxon>Spermatophyta</taxon>
        <taxon>Magnoliopsida</taxon>
        <taxon>eudicotyledons</taxon>
        <taxon>Gunneridae</taxon>
        <taxon>Pentapetalae</taxon>
        <taxon>asterids</taxon>
        <taxon>campanulids</taxon>
        <taxon>Asterales</taxon>
        <taxon>Asteraceae</taxon>
        <taxon>Asteroideae</taxon>
        <taxon>Anthemideae</taxon>
        <taxon>Anthemidinae</taxon>
        <taxon>Tanacetum</taxon>
    </lineage>
</organism>
<feature type="region of interest" description="Disordered" evidence="1">
    <location>
        <begin position="62"/>
        <end position="120"/>
    </location>
</feature>
<evidence type="ECO:0000256" key="1">
    <source>
        <dbReference type="SAM" id="MobiDB-lite"/>
    </source>
</evidence>
<accession>A0ABQ4WZG4</accession>
<name>A0ABQ4WZG4_9ASTR</name>
<reference evidence="2" key="2">
    <citation type="submission" date="2022-01" db="EMBL/GenBank/DDBJ databases">
        <authorList>
            <person name="Yamashiro T."/>
            <person name="Shiraishi A."/>
            <person name="Satake H."/>
            <person name="Nakayama K."/>
        </authorList>
    </citation>
    <scope>NUCLEOTIDE SEQUENCE</scope>
</reference>
<gene>
    <name evidence="2" type="ORF">Tco_0653068</name>
</gene>
<evidence type="ECO:0000313" key="3">
    <source>
        <dbReference type="Proteomes" id="UP001151760"/>
    </source>
</evidence>
<protein>
    <submittedName>
        <fullName evidence="2">Uncharacterized protein</fullName>
    </submittedName>
</protein>
<dbReference type="Proteomes" id="UP001151760">
    <property type="component" value="Unassembled WGS sequence"/>
</dbReference>